<keyword evidence="1" id="KW-1133">Transmembrane helix</keyword>
<feature type="transmembrane region" description="Helical" evidence="1">
    <location>
        <begin position="42"/>
        <end position="61"/>
    </location>
</feature>
<comment type="caution">
    <text evidence="2">The sequence shown here is derived from an EMBL/GenBank/DDBJ whole genome shotgun (WGS) entry which is preliminary data.</text>
</comment>
<dbReference type="RefSeq" id="WP_190249131.1">
    <property type="nucleotide sequence ID" value="NZ_BMPI01000006.1"/>
</dbReference>
<dbReference type="AlphaFoldDB" id="A0A917WMW9"/>
<dbReference type="Proteomes" id="UP000642070">
    <property type="component" value="Unassembled WGS sequence"/>
</dbReference>
<organism evidence="2 3">
    <name type="scientific">Dactylosporangium sucinum</name>
    <dbReference type="NCBI Taxonomy" id="1424081"/>
    <lineage>
        <taxon>Bacteria</taxon>
        <taxon>Bacillati</taxon>
        <taxon>Actinomycetota</taxon>
        <taxon>Actinomycetes</taxon>
        <taxon>Micromonosporales</taxon>
        <taxon>Micromonosporaceae</taxon>
        <taxon>Dactylosporangium</taxon>
    </lineage>
</organism>
<accession>A0A917WMW9</accession>
<evidence type="ECO:0000313" key="2">
    <source>
        <dbReference type="EMBL" id="GGM16015.1"/>
    </source>
</evidence>
<keyword evidence="1" id="KW-0472">Membrane</keyword>
<proteinExistence type="predicted"/>
<name>A0A917WMW9_9ACTN</name>
<reference evidence="2" key="2">
    <citation type="submission" date="2020-09" db="EMBL/GenBank/DDBJ databases">
        <authorList>
            <person name="Sun Q."/>
            <person name="Ohkuma M."/>
        </authorList>
    </citation>
    <scope>NUCLEOTIDE SEQUENCE</scope>
    <source>
        <strain evidence="2">JCM 19831</strain>
    </source>
</reference>
<keyword evidence="3" id="KW-1185">Reference proteome</keyword>
<dbReference type="SUPFAM" id="SSF50969">
    <property type="entry name" value="YVTN repeat-like/Quinoprotein amine dehydrogenase"/>
    <property type="match status" value="1"/>
</dbReference>
<evidence type="ECO:0000256" key="1">
    <source>
        <dbReference type="SAM" id="Phobius"/>
    </source>
</evidence>
<evidence type="ECO:0000313" key="3">
    <source>
        <dbReference type="Proteomes" id="UP000642070"/>
    </source>
</evidence>
<keyword evidence="1" id="KW-0812">Transmembrane</keyword>
<sequence>MTDELTDELTEAVRGAARAVPPNAPDLEGVLRRHKRRRRRHALSAAAAALAVLLAGAAVVLREPAPTNPTLDPSPSPVTSTAAAAPGFQRLNLDFRSAQIAGDKTRSVGVQQPPGLLELAPDGRTILSVPLPDVVDDARNHILLPDGRTVLLGSKDLKPGTKRTDGVDVTDLEIRLVVLSPAGAVTLSRNVRIQGQDVGLVGATATEAYLSRPAGIVRHDLATGAEQPLSGAPADTFMIESGLALTLDVTTCQLGVHALATDILMTTLHLPTSSCGTFHQVRISPDGRLLATATWDPFSAAVPSVAVCRLADSRAAVYELAGRAGDPPGVLGLAWSGSTLRVAQAVLPPDANRMYPLAEVLKTRDIETGF</sequence>
<dbReference type="EMBL" id="BMPI01000006">
    <property type="protein sequence ID" value="GGM16015.1"/>
    <property type="molecule type" value="Genomic_DNA"/>
</dbReference>
<protein>
    <submittedName>
        <fullName evidence="2">Uncharacterized protein</fullName>
    </submittedName>
</protein>
<gene>
    <name evidence="2" type="ORF">GCM10007977_016580</name>
</gene>
<reference evidence="2" key="1">
    <citation type="journal article" date="2014" name="Int. J. Syst. Evol. Microbiol.">
        <title>Complete genome sequence of Corynebacterium casei LMG S-19264T (=DSM 44701T), isolated from a smear-ripened cheese.</title>
        <authorList>
            <consortium name="US DOE Joint Genome Institute (JGI-PGF)"/>
            <person name="Walter F."/>
            <person name="Albersmeier A."/>
            <person name="Kalinowski J."/>
            <person name="Ruckert C."/>
        </authorList>
    </citation>
    <scope>NUCLEOTIDE SEQUENCE</scope>
    <source>
        <strain evidence="2">JCM 19831</strain>
    </source>
</reference>
<dbReference type="InterPro" id="IPR011044">
    <property type="entry name" value="Quino_amine_DH_bsu"/>
</dbReference>